<dbReference type="STRING" id="216903.SAMN05444371_3079"/>
<keyword evidence="2" id="KW-1185">Reference proteome</keyword>
<dbReference type="RefSeq" id="WP_175546214.1">
    <property type="nucleotide sequence ID" value="NZ_FRAM01000004.1"/>
</dbReference>
<evidence type="ECO:0000313" key="2">
    <source>
        <dbReference type="Proteomes" id="UP000184498"/>
    </source>
</evidence>
<protein>
    <submittedName>
        <fullName evidence="1">Uncharacterized protein</fullName>
    </submittedName>
</protein>
<name>A0A1M6U2K7_9FLAO</name>
<dbReference type="EMBL" id="FRAM01000004">
    <property type="protein sequence ID" value="SHK63318.1"/>
    <property type="molecule type" value="Genomic_DNA"/>
</dbReference>
<sequence>MKKLLDVFNFLRKNLPLVKYYANAIIHFIDMLDGVQDWQKNNPPPEKK</sequence>
<organism evidence="1 2">
    <name type="scientific">Epilithonimonas mollis</name>
    <dbReference type="NCBI Taxonomy" id="216903"/>
    <lineage>
        <taxon>Bacteria</taxon>
        <taxon>Pseudomonadati</taxon>
        <taxon>Bacteroidota</taxon>
        <taxon>Flavobacteriia</taxon>
        <taxon>Flavobacteriales</taxon>
        <taxon>Weeksellaceae</taxon>
        <taxon>Chryseobacterium group</taxon>
        <taxon>Epilithonimonas</taxon>
    </lineage>
</organism>
<reference evidence="2" key="1">
    <citation type="submission" date="2016-11" db="EMBL/GenBank/DDBJ databases">
        <authorList>
            <person name="Varghese N."/>
            <person name="Submissions S."/>
        </authorList>
    </citation>
    <scope>NUCLEOTIDE SEQUENCE [LARGE SCALE GENOMIC DNA]</scope>
    <source>
        <strain evidence="2">DSM 18016</strain>
    </source>
</reference>
<evidence type="ECO:0000313" key="1">
    <source>
        <dbReference type="EMBL" id="SHK63318.1"/>
    </source>
</evidence>
<proteinExistence type="predicted"/>
<accession>A0A1M6U2K7</accession>
<dbReference type="AlphaFoldDB" id="A0A1M6U2K7"/>
<dbReference type="Proteomes" id="UP000184498">
    <property type="component" value="Unassembled WGS sequence"/>
</dbReference>
<gene>
    <name evidence="1" type="ORF">SAMN05444371_3079</name>
</gene>